<accession>A0A4R3NVR7</accession>
<dbReference type="EMBL" id="SMAR01000008">
    <property type="protein sequence ID" value="TCT40975.1"/>
    <property type="molecule type" value="Genomic_DNA"/>
</dbReference>
<sequence>MDGSKKWYFSKTVWGALIAVAAPLLQLGGVELDPSSQGQFAELLVALTGAVGGLLALFGRVSARSRLSR</sequence>
<reference evidence="2 3" key="1">
    <citation type="submission" date="2019-03" db="EMBL/GenBank/DDBJ databases">
        <title>Freshwater and sediment microbial communities from various areas in North America, analyzing microbe dynamics in response to fracking.</title>
        <authorList>
            <person name="Lamendella R."/>
        </authorList>
    </citation>
    <scope>NUCLEOTIDE SEQUENCE [LARGE SCALE GENOMIC DNA]</scope>
    <source>
        <strain evidence="2 3">175.2</strain>
    </source>
</reference>
<feature type="transmembrane region" description="Helical" evidence="1">
    <location>
        <begin position="40"/>
        <end position="59"/>
    </location>
</feature>
<keyword evidence="1" id="KW-0472">Membrane</keyword>
<dbReference type="RefSeq" id="WP_132310231.1">
    <property type="nucleotide sequence ID" value="NZ_SMAR01000008.1"/>
</dbReference>
<evidence type="ECO:0000313" key="3">
    <source>
        <dbReference type="Proteomes" id="UP000295097"/>
    </source>
</evidence>
<proteinExistence type="predicted"/>
<organism evidence="2 3">
    <name type="scientific">Martelella mediterranea</name>
    <dbReference type="NCBI Taxonomy" id="293089"/>
    <lineage>
        <taxon>Bacteria</taxon>
        <taxon>Pseudomonadati</taxon>
        <taxon>Pseudomonadota</taxon>
        <taxon>Alphaproteobacteria</taxon>
        <taxon>Hyphomicrobiales</taxon>
        <taxon>Aurantimonadaceae</taxon>
        <taxon>Martelella</taxon>
    </lineage>
</organism>
<name>A0A4R3NVR7_9HYPH</name>
<dbReference type="Proteomes" id="UP000295097">
    <property type="component" value="Unassembled WGS sequence"/>
</dbReference>
<gene>
    <name evidence="2" type="ORF">EDC90_1008115</name>
</gene>
<evidence type="ECO:0000313" key="2">
    <source>
        <dbReference type="EMBL" id="TCT40975.1"/>
    </source>
</evidence>
<keyword evidence="3" id="KW-1185">Reference proteome</keyword>
<dbReference type="AlphaFoldDB" id="A0A4R3NVR7"/>
<protein>
    <submittedName>
        <fullName evidence="2">Uncharacterized protein</fullName>
    </submittedName>
</protein>
<keyword evidence="1" id="KW-0812">Transmembrane</keyword>
<comment type="caution">
    <text evidence="2">The sequence shown here is derived from an EMBL/GenBank/DDBJ whole genome shotgun (WGS) entry which is preliminary data.</text>
</comment>
<evidence type="ECO:0000256" key="1">
    <source>
        <dbReference type="SAM" id="Phobius"/>
    </source>
</evidence>
<keyword evidence="1" id="KW-1133">Transmembrane helix</keyword>
<feature type="transmembrane region" description="Helical" evidence="1">
    <location>
        <begin position="12"/>
        <end position="28"/>
    </location>
</feature>
<dbReference type="OrthoDB" id="7508901at2"/>